<dbReference type="GeneID" id="25032211"/>
<dbReference type="VEuPathDB" id="FungiDB:SOCG_03239"/>
<dbReference type="RefSeq" id="XP_013017181.1">
    <property type="nucleotide sequence ID" value="XM_013161727.1"/>
</dbReference>
<dbReference type="Proteomes" id="UP000016088">
    <property type="component" value="Unassembled WGS sequence"/>
</dbReference>
<dbReference type="AlphaFoldDB" id="S9RJ36"/>
<dbReference type="GO" id="GO:0031901">
    <property type="term" value="C:early endosome membrane"/>
    <property type="evidence" value="ECO:0007669"/>
    <property type="project" value="TreeGrafter"/>
</dbReference>
<dbReference type="PANTHER" id="PTHR46319">
    <property type="entry name" value="ZINC FINGER FYVE DOMAIN-CONTAINING PROTEIN"/>
    <property type="match status" value="1"/>
</dbReference>
<evidence type="ECO:0000256" key="4">
    <source>
        <dbReference type="PROSITE-ProRule" id="PRU00091"/>
    </source>
</evidence>
<name>S9RJ36_SCHOY</name>
<dbReference type="PANTHER" id="PTHR46319:SF3">
    <property type="entry name" value="ZINC FINGER FYVE DOMAIN-CONTAINING PROTEIN"/>
    <property type="match status" value="1"/>
</dbReference>
<feature type="compositionally biased region" description="Polar residues" evidence="5">
    <location>
        <begin position="103"/>
        <end position="112"/>
    </location>
</feature>
<dbReference type="eggNOG" id="KOG1729">
    <property type="taxonomic scope" value="Eukaryota"/>
</dbReference>
<evidence type="ECO:0000256" key="3">
    <source>
        <dbReference type="ARBA" id="ARBA00022833"/>
    </source>
</evidence>
<dbReference type="OrthoDB" id="10018316at2759"/>
<dbReference type="GO" id="GO:0008270">
    <property type="term" value="F:zinc ion binding"/>
    <property type="evidence" value="ECO:0007669"/>
    <property type="project" value="UniProtKB-KW"/>
</dbReference>
<keyword evidence="3" id="KW-0862">Zinc</keyword>
<dbReference type="SUPFAM" id="SSF57903">
    <property type="entry name" value="FYVE/PHD zinc finger"/>
    <property type="match status" value="1"/>
</dbReference>
<sequence length="301" mass="32645">MATVQPSNMHSASAARFQICSGSSPYTNRVRPSYELIEAPTRQATSAVQSDVPTVHSNFDANSVSEQPTLPLKQPTNNPLPTSPAVSTRASTPASRQSKQDQSDTNSASTNLPRHRSTHLTKSVLQNSNVHSLSTPVAPPCYSATPPSSNSSAGETALPKDHWKPDAEAIVCAFPSCSARFGLFERRHHCRCCGDVFCSAHCNRSVPLTFDVRFSLSASKLFRACVSCFYDYLKWRQSIELGSPSNVIVGTEPHAQSETVLKNKQISNSVPIPKVDAGKTELPSESLVLGTVPDNWVWSTF</sequence>
<dbReference type="InterPro" id="IPR013083">
    <property type="entry name" value="Znf_RING/FYVE/PHD"/>
</dbReference>
<feature type="compositionally biased region" description="Polar residues" evidence="5">
    <location>
        <begin position="56"/>
        <end position="97"/>
    </location>
</feature>
<evidence type="ECO:0000256" key="2">
    <source>
        <dbReference type="ARBA" id="ARBA00022771"/>
    </source>
</evidence>
<dbReference type="EMBL" id="KE503206">
    <property type="protein sequence ID" value="EPX74024.1"/>
    <property type="molecule type" value="Genomic_DNA"/>
</dbReference>
<dbReference type="PROSITE" id="PS50178">
    <property type="entry name" value="ZF_FYVE"/>
    <property type="match status" value="1"/>
</dbReference>
<reference evidence="7 8" key="1">
    <citation type="journal article" date="2011" name="Science">
        <title>Comparative functional genomics of the fission yeasts.</title>
        <authorList>
            <person name="Rhind N."/>
            <person name="Chen Z."/>
            <person name="Yassour M."/>
            <person name="Thompson D.A."/>
            <person name="Haas B.J."/>
            <person name="Habib N."/>
            <person name="Wapinski I."/>
            <person name="Roy S."/>
            <person name="Lin M.F."/>
            <person name="Heiman D.I."/>
            <person name="Young S.K."/>
            <person name="Furuya K."/>
            <person name="Guo Y."/>
            <person name="Pidoux A."/>
            <person name="Chen H.M."/>
            <person name="Robbertse B."/>
            <person name="Goldberg J.M."/>
            <person name="Aoki K."/>
            <person name="Bayne E.H."/>
            <person name="Berlin A.M."/>
            <person name="Desjardins C.A."/>
            <person name="Dobbs E."/>
            <person name="Dukaj L."/>
            <person name="Fan L."/>
            <person name="FitzGerald M.G."/>
            <person name="French C."/>
            <person name="Gujja S."/>
            <person name="Hansen K."/>
            <person name="Keifenheim D."/>
            <person name="Levin J.Z."/>
            <person name="Mosher R.A."/>
            <person name="Mueller C.A."/>
            <person name="Pfiffner J."/>
            <person name="Priest M."/>
            <person name="Russ C."/>
            <person name="Smialowska A."/>
            <person name="Swoboda P."/>
            <person name="Sykes S.M."/>
            <person name="Vaughn M."/>
            <person name="Vengrova S."/>
            <person name="Yoder R."/>
            <person name="Zeng Q."/>
            <person name="Allshire R."/>
            <person name="Baulcombe D."/>
            <person name="Birren B.W."/>
            <person name="Brown W."/>
            <person name="Ekwall K."/>
            <person name="Kellis M."/>
            <person name="Leatherwood J."/>
            <person name="Levin H."/>
            <person name="Margalit H."/>
            <person name="Martienssen R."/>
            <person name="Nieduszynski C.A."/>
            <person name="Spatafora J.W."/>
            <person name="Friedman N."/>
            <person name="Dalgaard J.Z."/>
            <person name="Baumann P."/>
            <person name="Niki H."/>
            <person name="Regev A."/>
            <person name="Nusbaum C."/>
        </authorList>
    </citation>
    <scope>NUCLEOTIDE SEQUENCE [LARGE SCALE GENOMIC DNA]</scope>
    <source>
        <strain evidence="8">yFS286</strain>
    </source>
</reference>
<feature type="region of interest" description="Disordered" evidence="5">
    <location>
        <begin position="141"/>
        <end position="160"/>
    </location>
</feature>
<evidence type="ECO:0000313" key="8">
    <source>
        <dbReference type="Proteomes" id="UP000016088"/>
    </source>
</evidence>
<dbReference type="InterPro" id="IPR011011">
    <property type="entry name" value="Znf_FYVE_PHD"/>
</dbReference>
<keyword evidence="8" id="KW-1185">Reference proteome</keyword>
<feature type="domain" description="FYVE-type" evidence="6">
    <location>
        <begin position="177"/>
        <end position="233"/>
    </location>
</feature>
<dbReference type="InterPro" id="IPR000306">
    <property type="entry name" value="Znf_FYVE"/>
</dbReference>
<gene>
    <name evidence="7" type="ORF">SOCG_03239</name>
</gene>
<dbReference type="OMA" id="VCAFPSC"/>
<dbReference type="InterPro" id="IPR017455">
    <property type="entry name" value="Znf_FYVE-rel"/>
</dbReference>
<keyword evidence="2 4" id="KW-0863">Zinc-finger</keyword>
<dbReference type="Pfam" id="PF01363">
    <property type="entry name" value="FYVE"/>
    <property type="match status" value="1"/>
</dbReference>
<dbReference type="Gene3D" id="3.30.40.10">
    <property type="entry name" value="Zinc/RING finger domain, C3HC4 (zinc finger)"/>
    <property type="match status" value="1"/>
</dbReference>
<dbReference type="GO" id="GO:0016197">
    <property type="term" value="P:endosomal transport"/>
    <property type="evidence" value="ECO:0007669"/>
    <property type="project" value="TreeGrafter"/>
</dbReference>
<dbReference type="HOGENOM" id="CLU_987501_0_0_1"/>
<dbReference type="CDD" id="cd15760">
    <property type="entry name" value="FYVE_scVPS27p_like"/>
    <property type="match status" value="1"/>
</dbReference>
<dbReference type="GO" id="GO:0005774">
    <property type="term" value="C:vacuolar membrane"/>
    <property type="evidence" value="ECO:0007669"/>
    <property type="project" value="EnsemblFungi"/>
</dbReference>
<feature type="region of interest" description="Disordered" evidence="5">
    <location>
        <begin position="56"/>
        <end position="117"/>
    </location>
</feature>
<protein>
    <submittedName>
        <fullName evidence="7">Zf-FYVE type zinc finger protein</fullName>
    </submittedName>
</protein>
<keyword evidence="1" id="KW-0479">Metal-binding</keyword>
<feature type="compositionally biased region" description="Polar residues" evidence="5">
    <location>
        <begin position="145"/>
        <end position="154"/>
    </location>
</feature>
<evidence type="ECO:0000313" key="7">
    <source>
        <dbReference type="EMBL" id="EPX74024.1"/>
    </source>
</evidence>
<evidence type="ECO:0000259" key="6">
    <source>
        <dbReference type="PROSITE" id="PS50178"/>
    </source>
</evidence>
<accession>S9RJ36</accession>
<evidence type="ECO:0000256" key="5">
    <source>
        <dbReference type="SAM" id="MobiDB-lite"/>
    </source>
</evidence>
<dbReference type="GO" id="GO:1904263">
    <property type="term" value="P:positive regulation of TORC1 signaling"/>
    <property type="evidence" value="ECO:0007669"/>
    <property type="project" value="EnsemblFungi"/>
</dbReference>
<organism evidence="7 8">
    <name type="scientific">Schizosaccharomyces octosporus (strain yFS286)</name>
    <name type="common">Fission yeast</name>
    <name type="synonym">Octosporomyces octosporus</name>
    <dbReference type="NCBI Taxonomy" id="483514"/>
    <lineage>
        <taxon>Eukaryota</taxon>
        <taxon>Fungi</taxon>
        <taxon>Dikarya</taxon>
        <taxon>Ascomycota</taxon>
        <taxon>Taphrinomycotina</taxon>
        <taxon>Schizosaccharomycetes</taxon>
        <taxon>Schizosaccharomycetales</taxon>
        <taxon>Schizosaccharomycetaceae</taxon>
        <taxon>Schizosaccharomyces</taxon>
    </lineage>
</organism>
<evidence type="ECO:0000256" key="1">
    <source>
        <dbReference type="ARBA" id="ARBA00022723"/>
    </source>
</evidence>
<proteinExistence type="predicted"/>
<dbReference type="SMART" id="SM00064">
    <property type="entry name" value="FYVE"/>
    <property type="match status" value="1"/>
</dbReference>